<keyword evidence="1" id="KW-1133">Transmembrane helix</keyword>
<keyword evidence="4" id="KW-1185">Reference proteome</keyword>
<dbReference type="EMBL" id="ABEU02000005">
    <property type="protein sequence ID" value="PNR54113.1"/>
    <property type="molecule type" value="Genomic_DNA"/>
</dbReference>
<keyword evidence="1" id="KW-0472">Membrane</keyword>
<proteinExistence type="predicted"/>
<evidence type="ECO:0000313" key="2">
    <source>
        <dbReference type="EMBL" id="PNR54113.1"/>
    </source>
</evidence>
<dbReference type="EnsemblPlants" id="Pp3c5_16790V3.1">
    <property type="protein sequence ID" value="Pp3c5_16790V3.1"/>
    <property type="gene ID" value="Pp3c5_16790"/>
</dbReference>
<dbReference type="Gramene" id="Pp3c5_16790V3.1">
    <property type="protein sequence ID" value="Pp3c5_16790V3.1"/>
    <property type="gene ID" value="Pp3c5_16790"/>
</dbReference>
<keyword evidence="1" id="KW-0812">Transmembrane</keyword>
<sequence length="109" mass="12585">MKIKEALDCLALNASEIVETYSILQRIGLLLYLGHRRSMFFHTICLHLETSTHSYNCILAIIVILSKLSLYFWFLCSILTIIWEWFLNVLSTRMDFGVVGGFLIFGNGY</sequence>
<protein>
    <submittedName>
        <fullName evidence="2 3">Uncharacterized protein</fullName>
    </submittedName>
</protein>
<reference evidence="2 4" key="2">
    <citation type="journal article" date="2018" name="Plant J.">
        <title>The Physcomitrella patens chromosome-scale assembly reveals moss genome structure and evolution.</title>
        <authorList>
            <person name="Lang D."/>
            <person name="Ullrich K.K."/>
            <person name="Murat F."/>
            <person name="Fuchs J."/>
            <person name="Jenkins J."/>
            <person name="Haas F.B."/>
            <person name="Piednoel M."/>
            <person name="Gundlach H."/>
            <person name="Van Bel M."/>
            <person name="Meyberg R."/>
            <person name="Vives C."/>
            <person name="Morata J."/>
            <person name="Symeonidi A."/>
            <person name="Hiss M."/>
            <person name="Muchero W."/>
            <person name="Kamisugi Y."/>
            <person name="Saleh O."/>
            <person name="Blanc G."/>
            <person name="Decker E.L."/>
            <person name="van Gessel N."/>
            <person name="Grimwood J."/>
            <person name="Hayes R.D."/>
            <person name="Graham S.W."/>
            <person name="Gunter L.E."/>
            <person name="McDaniel S.F."/>
            <person name="Hoernstein S.N.W."/>
            <person name="Larsson A."/>
            <person name="Li F.W."/>
            <person name="Perroud P.F."/>
            <person name="Phillips J."/>
            <person name="Ranjan P."/>
            <person name="Rokshar D.S."/>
            <person name="Rothfels C.J."/>
            <person name="Schneider L."/>
            <person name="Shu S."/>
            <person name="Stevenson D.W."/>
            <person name="Thummler F."/>
            <person name="Tillich M."/>
            <person name="Villarreal Aguilar J.C."/>
            <person name="Widiez T."/>
            <person name="Wong G.K."/>
            <person name="Wymore A."/>
            <person name="Zhang Y."/>
            <person name="Zimmer A.D."/>
            <person name="Quatrano R.S."/>
            <person name="Mayer K.F.X."/>
            <person name="Goodstein D."/>
            <person name="Casacuberta J.M."/>
            <person name="Vandepoele K."/>
            <person name="Reski R."/>
            <person name="Cuming A.C."/>
            <person name="Tuskan G.A."/>
            <person name="Maumus F."/>
            <person name="Salse J."/>
            <person name="Schmutz J."/>
            <person name="Rensing S.A."/>
        </authorList>
    </citation>
    <scope>NUCLEOTIDE SEQUENCE [LARGE SCALE GENOMIC DNA]</scope>
    <source>
        <strain evidence="3 4">cv. Gransden 2004</strain>
    </source>
</reference>
<dbReference type="InParanoid" id="A0A2K1KK27"/>
<organism evidence="2">
    <name type="scientific">Physcomitrium patens</name>
    <name type="common">Spreading-leaved earth moss</name>
    <name type="synonym">Physcomitrella patens</name>
    <dbReference type="NCBI Taxonomy" id="3218"/>
    <lineage>
        <taxon>Eukaryota</taxon>
        <taxon>Viridiplantae</taxon>
        <taxon>Streptophyta</taxon>
        <taxon>Embryophyta</taxon>
        <taxon>Bryophyta</taxon>
        <taxon>Bryophytina</taxon>
        <taxon>Bryopsida</taxon>
        <taxon>Funariidae</taxon>
        <taxon>Funariales</taxon>
        <taxon>Funariaceae</taxon>
        <taxon>Physcomitrium</taxon>
    </lineage>
</organism>
<name>A0A2K1KK27_PHYPA</name>
<feature type="transmembrane region" description="Helical" evidence="1">
    <location>
        <begin position="70"/>
        <end position="87"/>
    </location>
</feature>
<dbReference type="Proteomes" id="UP000006727">
    <property type="component" value="Chromosome 5"/>
</dbReference>
<evidence type="ECO:0000313" key="3">
    <source>
        <dbReference type="EnsemblPlants" id="Pp3c5_16790V3.1"/>
    </source>
</evidence>
<gene>
    <name evidence="2" type="ORF">PHYPA_007789</name>
</gene>
<reference evidence="3" key="3">
    <citation type="submission" date="2020-12" db="UniProtKB">
        <authorList>
            <consortium name="EnsemblPlants"/>
        </authorList>
    </citation>
    <scope>IDENTIFICATION</scope>
</reference>
<reference evidence="2 4" key="1">
    <citation type="journal article" date="2008" name="Science">
        <title>The Physcomitrella genome reveals evolutionary insights into the conquest of land by plants.</title>
        <authorList>
            <person name="Rensing S."/>
            <person name="Lang D."/>
            <person name="Zimmer A."/>
            <person name="Terry A."/>
            <person name="Salamov A."/>
            <person name="Shapiro H."/>
            <person name="Nishiyama T."/>
            <person name="Perroud P.-F."/>
            <person name="Lindquist E."/>
            <person name="Kamisugi Y."/>
            <person name="Tanahashi T."/>
            <person name="Sakakibara K."/>
            <person name="Fujita T."/>
            <person name="Oishi K."/>
            <person name="Shin-I T."/>
            <person name="Kuroki Y."/>
            <person name="Toyoda A."/>
            <person name="Suzuki Y."/>
            <person name="Hashimoto A."/>
            <person name="Yamaguchi K."/>
            <person name="Sugano A."/>
            <person name="Kohara Y."/>
            <person name="Fujiyama A."/>
            <person name="Anterola A."/>
            <person name="Aoki S."/>
            <person name="Ashton N."/>
            <person name="Barbazuk W.B."/>
            <person name="Barker E."/>
            <person name="Bennetzen J."/>
            <person name="Bezanilla M."/>
            <person name="Blankenship R."/>
            <person name="Cho S.H."/>
            <person name="Dutcher S."/>
            <person name="Estelle M."/>
            <person name="Fawcett J.A."/>
            <person name="Gundlach H."/>
            <person name="Hanada K."/>
            <person name="Heyl A."/>
            <person name="Hicks K.A."/>
            <person name="Hugh J."/>
            <person name="Lohr M."/>
            <person name="Mayer K."/>
            <person name="Melkozernov A."/>
            <person name="Murata T."/>
            <person name="Nelson D."/>
            <person name="Pils B."/>
            <person name="Prigge M."/>
            <person name="Reiss B."/>
            <person name="Renner T."/>
            <person name="Rombauts S."/>
            <person name="Rushton P."/>
            <person name="Sanderfoot A."/>
            <person name="Schween G."/>
            <person name="Shiu S.-H."/>
            <person name="Stueber K."/>
            <person name="Theodoulou F.L."/>
            <person name="Tu H."/>
            <person name="Van de Peer Y."/>
            <person name="Verrier P.J."/>
            <person name="Waters E."/>
            <person name="Wood A."/>
            <person name="Yang L."/>
            <person name="Cove D."/>
            <person name="Cuming A."/>
            <person name="Hasebe M."/>
            <person name="Lucas S."/>
            <person name="Mishler D.B."/>
            <person name="Reski R."/>
            <person name="Grigoriev I."/>
            <person name="Quatrano R.S."/>
            <person name="Boore J.L."/>
        </authorList>
    </citation>
    <scope>NUCLEOTIDE SEQUENCE [LARGE SCALE GENOMIC DNA]</scope>
    <source>
        <strain evidence="3 4">cv. Gransden 2004</strain>
    </source>
</reference>
<accession>A0A2K1KK27</accession>
<evidence type="ECO:0000313" key="4">
    <source>
        <dbReference type="Proteomes" id="UP000006727"/>
    </source>
</evidence>
<dbReference type="AlphaFoldDB" id="A0A2K1KK27"/>
<evidence type="ECO:0000256" key="1">
    <source>
        <dbReference type="SAM" id="Phobius"/>
    </source>
</evidence>